<accession>A0A2N5AJU5</accession>
<protein>
    <submittedName>
        <fullName evidence="2">Uncharacterized protein</fullName>
    </submittedName>
</protein>
<dbReference type="EMBL" id="PICB01000233">
    <property type="protein sequence ID" value="PLP47419.1"/>
    <property type="molecule type" value="Genomic_DNA"/>
</dbReference>
<evidence type="ECO:0000313" key="2">
    <source>
        <dbReference type="EMBL" id="PLP47419.1"/>
    </source>
</evidence>
<evidence type="ECO:0000313" key="1">
    <source>
        <dbReference type="EMBL" id="PLM96535.1"/>
    </source>
</evidence>
<gene>
    <name evidence="2" type="ORF">CWM98_06880</name>
    <name evidence="1" type="ORF">CWN47_06765</name>
</gene>
<reference evidence="3 4" key="1">
    <citation type="submission" date="2017-11" db="EMBL/GenBank/DDBJ databases">
        <authorList>
            <person name="Han C.G."/>
        </authorList>
    </citation>
    <scope>NUCLEOTIDE SEQUENCE [LARGE SCALE GENOMIC DNA]</scope>
    <source>
        <strain evidence="2 4">A5</strain>
        <strain evidence="1 3">A8</strain>
    </source>
</reference>
<evidence type="ECO:0000313" key="4">
    <source>
        <dbReference type="Proteomes" id="UP000234473"/>
    </source>
</evidence>
<dbReference type="Proteomes" id="UP000234412">
    <property type="component" value="Unassembled WGS sequence"/>
</dbReference>
<dbReference type="EMBL" id="PIDP01000136">
    <property type="protein sequence ID" value="PLM96535.1"/>
    <property type="molecule type" value="Genomic_DNA"/>
</dbReference>
<name>A0A2N5AJU5_KLEVA</name>
<sequence>MTFWCRTRGVSFQSAEQPLLGQFSVSGNTLDLLVLSNNGVVFLTAELEREAELLSDHFIRWLIYAGMFATGTERQRRWYDLCVLTRQGSANGSFV</sequence>
<organism evidence="2 4">
    <name type="scientific">Klebsiella variicola</name>
    <dbReference type="NCBI Taxonomy" id="244366"/>
    <lineage>
        <taxon>Bacteria</taxon>
        <taxon>Pseudomonadati</taxon>
        <taxon>Pseudomonadota</taxon>
        <taxon>Gammaproteobacteria</taxon>
        <taxon>Enterobacterales</taxon>
        <taxon>Enterobacteriaceae</taxon>
        <taxon>Klebsiella/Raoultella group</taxon>
        <taxon>Klebsiella</taxon>
        <taxon>Klebsiella pneumoniae complex</taxon>
    </lineage>
</organism>
<dbReference type="Proteomes" id="UP000234473">
    <property type="component" value="Unassembled WGS sequence"/>
</dbReference>
<dbReference type="AlphaFoldDB" id="A0A2N5AJU5"/>
<comment type="caution">
    <text evidence="2">The sequence shown here is derived from an EMBL/GenBank/DDBJ whole genome shotgun (WGS) entry which is preliminary data.</text>
</comment>
<reference evidence="3 4" key="2">
    <citation type="submission" date="2018-01" db="EMBL/GenBank/DDBJ databases">
        <title>Genomic study of Klebsiella pneumoniae.</title>
        <authorList>
            <person name="Yang Y."/>
            <person name="Bicalho R."/>
        </authorList>
    </citation>
    <scope>NUCLEOTIDE SEQUENCE [LARGE SCALE GENOMIC DNA]</scope>
    <source>
        <strain evidence="2 4">A5</strain>
        <strain evidence="1 3">A8</strain>
    </source>
</reference>
<proteinExistence type="predicted"/>
<evidence type="ECO:0000313" key="3">
    <source>
        <dbReference type="Proteomes" id="UP000234412"/>
    </source>
</evidence>